<dbReference type="PANTHER" id="PTHR13952">
    <property type="entry name" value="U1 SMALL NUCLEAR RIBONUCLEOPROTEIN 70 KD"/>
    <property type="match status" value="1"/>
</dbReference>
<evidence type="ECO:0000313" key="5">
    <source>
        <dbReference type="EMBL" id="KAK4557160.1"/>
    </source>
</evidence>
<dbReference type="PROSITE" id="PS50102">
    <property type="entry name" value="RRM"/>
    <property type="match status" value="1"/>
</dbReference>
<keyword evidence="6" id="KW-1185">Reference proteome</keyword>
<keyword evidence="2" id="KW-0539">Nucleus</keyword>
<dbReference type="InterPro" id="IPR035979">
    <property type="entry name" value="RBD_domain_sf"/>
</dbReference>
<accession>A0AAN7DWK1</accession>
<feature type="domain" description="RRM" evidence="4">
    <location>
        <begin position="71"/>
        <end position="114"/>
    </location>
</feature>
<dbReference type="Proteomes" id="UP001324115">
    <property type="component" value="Unassembled WGS sequence"/>
</dbReference>
<evidence type="ECO:0000313" key="6">
    <source>
        <dbReference type="Proteomes" id="UP001324115"/>
    </source>
</evidence>
<evidence type="ECO:0000259" key="4">
    <source>
        <dbReference type="PROSITE" id="PS50102"/>
    </source>
</evidence>
<dbReference type="GO" id="GO:0003729">
    <property type="term" value="F:mRNA binding"/>
    <property type="evidence" value="ECO:0007669"/>
    <property type="project" value="TreeGrafter"/>
</dbReference>
<keyword evidence="3" id="KW-0694">RNA-binding</keyword>
<comment type="subcellular location">
    <subcellularLocation>
        <location evidence="1">Nucleus</location>
    </subcellularLocation>
</comment>
<organism evidence="5 6">
    <name type="scientific">Quercus rubra</name>
    <name type="common">Northern red oak</name>
    <name type="synonym">Quercus borealis</name>
    <dbReference type="NCBI Taxonomy" id="3512"/>
    <lineage>
        <taxon>Eukaryota</taxon>
        <taxon>Viridiplantae</taxon>
        <taxon>Streptophyta</taxon>
        <taxon>Embryophyta</taxon>
        <taxon>Tracheophyta</taxon>
        <taxon>Spermatophyta</taxon>
        <taxon>Magnoliopsida</taxon>
        <taxon>eudicotyledons</taxon>
        <taxon>Gunneridae</taxon>
        <taxon>Pentapetalae</taxon>
        <taxon>rosids</taxon>
        <taxon>fabids</taxon>
        <taxon>Fagales</taxon>
        <taxon>Fagaceae</taxon>
        <taxon>Quercus</taxon>
    </lineage>
</organism>
<dbReference type="InterPro" id="IPR012677">
    <property type="entry name" value="Nucleotide-bd_a/b_plait_sf"/>
</dbReference>
<dbReference type="GO" id="GO:0017069">
    <property type="term" value="F:snRNA binding"/>
    <property type="evidence" value="ECO:0007669"/>
    <property type="project" value="TreeGrafter"/>
</dbReference>
<proteinExistence type="predicted"/>
<dbReference type="SUPFAM" id="SSF54928">
    <property type="entry name" value="RNA-binding domain, RBD"/>
    <property type="match status" value="1"/>
</dbReference>
<gene>
    <name evidence="5" type="ORF">RGQ29_007076</name>
</gene>
<dbReference type="PANTHER" id="PTHR13952:SF6">
    <property type="entry name" value="U11_U12 SMALL NUCLEAR RIBONUCLEOPROTEIN 35 KDA PROTEIN"/>
    <property type="match status" value="1"/>
</dbReference>
<evidence type="ECO:0000256" key="3">
    <source>
        <dbReference type="PROSITE-ProRule" id="PRU00176"/>
    </source>
</evidence>
<name>A0AAN7DWK1_QUERU</name>
<dbReference type="InterPro" id="IPR000504">
    <property type="entry name" value="RRM_dom"/>
</dbReference>
<evidence type="ECO:0000256" key="1">
    <source>
        <dbReference type="ARBA" id="ARBA00004123"/>
    </source>
</evidence>
<dbReference type="Pfam" id="PF00076">
    <property type="entry name" value="RRM_1"/>
    <property type="match status" value="1"/>
</dbReference>
<evidence type="ECO:0000256" key="2">
    <source>
        <dbReference type="ARBA" id="ARBA00023242"/>
    </source>
</evidence>
<dbReference type="InterPro" id="IPR051183">
    <property type="entry name" value="U1_U11-U12_snRNP_70-35kDa"/>
</dbReference>
<dbReference type="GO" id="GO:0071011">
    <property type="term" value="C:precatalytic spliceosome"/>
    <property type="evidence" value="ECO:0007669"/>
    <property type="project" value="TreeGrafter"/>
</dbReference>
<comment type="caution">
    <text evidence="5">The sequence shown here is derived from an EMBL/GenBank/DDBJ whole genome shotgun (WGS) entry which is preliminary data.</text>
</comment>
<sequence>MNLTQGSIDGTDILPHDNAIYRAHLCASTGLSIYTPLSLLQFSQFQFYPSLFTLFANDPFDDRKVIGDPYCTVFVGRLSRYTSEDTLREAMSEYGQVKNLHLVRHIGFIDPNHQ</sequence>
<protein>
    <recommendedName>
        <fullName evidence="4">RRM domain-containing protein</fullName>
    </recommendedName>
</protein>
<dbReference type="GO" id="GO:0000398">
    <property type="term" value="P:mRNA splicing, via spliceosome"/>
    <property type="evidence" value="ECO:0007669"/>
    <property type="project" value="TreeGrafter"/>
</dbReference>
<dbReference type="Gene3D" id="3.30.70.330">
    <property type="match status" value="1"/>
</dbReference>
<reference evidence="5 6" key="1">
    <citation type="journal article" date="2023" name="G3 (Bethesda)">
        <title>A haplotype-resolved chromosome-scale genome for Quercus rubra L. provides insights into the genetics of adaptive traits for red oak species.</title>
        <authorList>
            <person name="Kapoor B."/>
            <person name="Jenkins J."/>
            <person name="Schmutz J."/>
            <person name="Zhebentyayeva T."/>
            <person name="Kuelheim C."/>
            <person name="Coggeshall M."/>
            <person name="Heim C."/>
            <person name="Lasky J.R."/>
            <person name="Leites L."/>
            <person name="Islam-Faridi N."/>
            <person name="Romero-Severson J."/>
            <person name="DeLeo V.L."/>
            <person name="Lucas S.M."/>
            <person name="Lazic D."/>
            <person name="Gailing O."/>
            <person name="Carlson J."/>
            <person name="Staton M."/>
        </authorList>
    </citation>
    <scope>NUCLEOTIDE SEQUENCE [LARGE SCALE GENOMIC DNA]</scope>
    <source>
        <strain evidence="5">Pseudo-F2</strain>
    </source>
</reference>
<dbReference type="EMBL" id="JAXUIC010000012">
    <property type="protein sequence ID" value="KAK4557160.1"/>
    <property type="molecule type" value="Genomic_DNA"/>
</dbReference>
<dbReference type="AlphaFoldDB" id="A0AAN7DWK1"/>